<evidence type="ECO:0000259" key="2">
    <source>
        <dbReference type="Pfam" id="PF03417"/>
    </source>
</evidence>
<dbReference type="Proteomes" id="UP001316803">
    <property type="component" value="Unassembled WGS sequence"/>
</dbReference>
<evidence type="ECO:0000313" key="3">
    <source>
        <dbReference type="EMBL" id="KAK5957721.1"/>
    </source>
</evidence>
<dbReference type="AlphaFoldDB" id="A0AAN8F0A1"/>
<keyword evidence="4" id="KW-1185">Reference proteome</keyword>
<evidence type="ECO:0000313" key="4">
    <source>
        <dbReference type="Proteomes" id="UP001316803"/>
    </source>
</evidence>
<dbReference type="NCBIfam" id="NF040521">
    <property type="entry name" value="C45_proenzyme"/>
    <property type="match status" value="1"/>
</dbReference>
<dbReference type="InterPro" id="IPR047801">
    <property type="entry name" value="Peptidase_C45"/>
</dbReference>
<dbReference type="PANTHER" id="PTHR34180:SF1">
    <property type="entry name" value="BETA-ALANYL-DOPAMINE_CARCININE HYDROLASE"/>
    <property type="match status" value="1"/>
</dbReference>
<protein>
    <recommendedName>
        <fullName evidence="2">Peptidase C45 hydrolase domain-containing protein</fullName>
    </recommendedName>
</protein>
<dbReference type="Gene3D" id="3.60.60.10">
    <property type="entry name" value="Penicillin V Acylase, Chain A"/>
    <property type="match status" value="1"/>
</dbReference>
<proteinExistence type="predicted"/>
<feature type="domain" description="Peptidase C45 hydrolase" evidence="2">
    <location>
        <begin position="122"/>
        <end position="334"/>
    </location>
</feature>
<organism evidence="3 4">
    <name type="scientific">Knufia fluminis</name>
    <dbReference type="NCBI Taxonomy" id="191047"/>
    <lineage>
        <taxon>Eukaryota</taxon>
        <taxon>Fungi</taxon>
        <taxon>Dikarya</taxon>
        <taxon>Ascomycota</taxon>
        <taxon>Pezizomycotina</taxon>
        <taxon>Eurotiomycetes</taxon>
        <taxon>Chaetothyriomycetidae</taxon>
        <taxon>Chaetothyriales</taxon>
        <taxon>Trichomeriaceae</taxon>
        <taxon>Knufia</taxon>
    </lineage>
</organism>
<accession>A0AAN8F0A1</accession>
<reference evidence="3 4" key="1">
    <citation type="submission" date="2022-12" db="EMBL/GenBank/DDBJ databases">
        <title>Genomic features and morphological characterization of a novel Knufia sp. strain isolated from spacecraft assembly facility.</title>
        <authorList>
            <person name="Teixeira M."/>
            <person name="Chander A.M."/>
            <person name="Stajich J.E."/>
            <person name="Venkateswaran K."/>
        </authorList>
    </citation>
    <scope>NUCLEOTIDE SEQUENCE [LARGE SCALE GENOMIC DNA]</scope>
    <source>
        <strain evidence="3 4">FJI-L2-BK-P2</strain>
    </source>
</reference>
<dbReference type="Gene3D" id="1.10.10.2120">
    <property type="match status" value="1"/>
</dbReference>
<comment type="caution">
    <text evidence="3">The sequence shown here is derived from an EMBL/GenBank/DDBJ whole genome shotgun (WGS) entry which is preliminary data.</text>
</comment>
<dbReference type="InterPro" id="IPR047794">
    <property type="entry name" value="C45_proenzyme-like"/>
</dbReference>
<dbReference type="EMBL" id="JAKLMC020000002">
    <property type="protein sequence ID" value="KAK5957721.1"/>
    <property type="molecule type" value="Genomic_DNA"/>
</dbReference>
<dbReference type="InterPro" id="IPR005079">
    <property type="entry name" value="Peptidase_C45_hydrolase"/>
</dbReference>
<evidence type="ECO:0000256" key="1">
    <source>
        <dbReference type="SAM" id="MobiDB-lite"/>
    </source>
</evidence>
<sequence length="366" mass="40247">MGSLGPVATPPERIDLSGSPHEIGVQHGRQLAAKIRSQIVVYDAMFQTNTKMDWDAVRKVSQDYAKTIQRLTPEIYTEMEGIAEGANLDILDIVALNSRSEIALGMFSDGCSSTGWDRKDLGVLLAQNWDWTARVKNNCVMMSIDQPNKPKIWMVTEAGIVGKIGFNSASVATCMNAIRAKPVDSSKIPVHIALRVCLESTSKKEAIDRIKSLGGIASAQHILLADTEGPVSLELTPKGDTHILPDEDGIVCHTNHLIENRDVHEPPWLSGSPIRLDRIRKLMKQVATTEKYVDGDILRRRVFSDTYNAPQAICCQEDPSRPIASRSSTLFCIVMKLGACNDLPQAEVVWGQPGSGREGDVLHMPW</sequence>
<name>A0AAN8F0A1_9EURO</name>
<feature type="region of interest" description="Disordered" evidence="1">
    <location>
        <begin position="1"/>
        <end position="21"/>
    </location>
</feature>
<dbReference type="Pfam" id="PF03417">
    <property type="entry name" value="AAT"/>
    <property type="match status" value="1"/>
</dbReference>
<dbReference type="PANTHER" id="PTHR34180">
    <property type="entry name" value="PEPTIDASE C45"/>
    <property type="match status" value="1"/>
</dbReference>
<gene>
    <name evidence="3" type="ORF">OHC33_000910</name>
</gene>